<sequence>MEQQTSQPDPMTEAALRSLHDISMPTPVSWMPQTWGWMVLGLIFLAGLTLAFLLWLRHYRANAYRRKARRILDGIEIRIRNPETRQDAIHELAGLLKRTALAAWPRDEVASLSGQAWVRFLDGHAEGGAGHMLALLLDDVEYRNDANIDGLPQNDGDDIAAAARRWIERHHVSA</sequence>
<keyword evidence="1" id="KW-0472">Membrane</keyword>
<dbReference type="Pfam" id="PF14316">
    <property type="entry name" value="DUF4381"/>
    <property type="match status" value="1"/>
</dbReference>
<dbReference type="OrthoDB" id="283083at2"/>
<keyword evidence="1" id="KW-0812">Transmembrane</keyword>
<reference evidence="2 3" key="1">
    <citation type="submission" date="2018-10" db="EMBL/GenBank/DDBJ databases">
        <title>Rhizobium etli, R. leguminosarum and a new Rhizobium genospecies from Phaseolus dumosus.</title>
        <authorList>
            <person name="Ramirez-Puebla S.T."/>
            <person name="Rogel-Hernandez M.A."/>
            <person name="Guerrero G."/>
            <person name="Ormeno-Orrillo E."/>
            <person name="Martinez-Romero J.C."/>
            <person name="Negrete-Yankelevich S."/>
            <person name="Martinez-Romero E."/>
        </authorList>
    </citation>
    <scope>NUCLEOTIDE SEQUENCE [LARGE SCALE GENOMIC DNA]</scope>
    <source>
        <strain evidence="2 3">CCGE525</strain>
        <plasmid evidence="3">prccge525c</plasmid>
    </source>
</reference>
<organism evidence="2 3">
    <name type="scientific">Rhizobium jaguaris</name>
    <dbReference type="NCBI Taxonomy" id="1312183"/>
    <lineage>
        <taxon>Bacteria</taxon>
        <taxon>Pseudomonadati</taxon>
        <taxon>Pseudomonadota</taxon>
        <taxon>Alphaproteobacteria</taxon>
        <taxon>Hyphomicrobiales</taxon>
        <taxon>Rhizobiaceae</taxon>
        <taxon>Rhizobium/Agrobacterium group</taxon>
        <taxon>Rhizobium</taxon>
    </lineage>
</organism>
<evidence type="ECO:0000256" key="1">
    <source>
        <dbReference type="SAM" id="Phobius"/>
    </source>
</evidence>
<name>A0A387FU97_9HYPH</name>
<dbReference type="EMBL" id="CP032695">
    <property type="protein sequence ID" value="AYG62148.1"/>
    <property type="molecule type" value="Genomic_DNA"/>
</dbReference>
<accession>A0A387FU97</accession>
<protein>
    <submittedName>
        <fullName evidence="2">DUF4381 domain-containing protein</fullName>
    </submittedName>
</protein>
<keyword evidence="2" id="KW-0614">Plasmid</keyword>
<gene>
    <name evidence="2" type="ORF">CCGE525_25240</name>
</gene>
<dbReference type="Proteomes" id="UP000282195">
    <property type="component" value="Plasmid pRCCGE525c"/>
</dbReference>
<proteinExistence type="predicted"/>
<keyword evidence="3" id="KW-1185">Reference proteome</keyword>
<evidence type="ECO:0000313" key="3">
    <source>
        <dbReference type="Proteomes" id="UP000282195"/>
    </source>
</evidence>
<dbReference type="AlphaFoldDB" id="A0A387FU97"/>
<dbReference type="KEGG" id="rjg:CCGE525_25240"/>
<dbReference type="InterPro" id="IPR025489">
    <property type="entry name" value="DUF4381"/>
</dbReference>
<evidence type="ECO:0000313" key="2">
    <source>
        <dbReference type="EMBL" id="AYG62148.1"/>
    </source>
</evidence>
<keyword evidence="1" id="KW-1133">Transmembrane helix</keyword>
<feature type="transmembrane region" description="Helical" evidence="1">
    <location>
        <begin position="35"/>
        <end position="56"/>
    </location>
</feature>
<geneLocation type="plasmid" evidence="3">
    <name>prccge525c</name>
</geneLocation>